<dbReference type="GO" id="GO:0009253">
    <property type="term" value="P:peptidoglycan catabolic process"/>
    <property type="evidence" value="ECO:0007669"/>
    <property type="project" value="InterPro"/>
</dbReference>
<evidence type="ECO:0000313" key="4">
    <source>
        <dbReference type="Proteomes" id="UP000657177"/>
    </source>
</evidence>
<dbReference type="PANTHER" id="PTHR30404:SF0">
    <property type="entry name" value="N-ACETYLMURAMOYL-L-ALANINE AMIDASE AMIC"/>
    <property type="match status" value="1"/>
</dbReference>
<dbReference type="GO" id="GO:0008745">
    <property type="term" value="F:N-acetylmuramoyl-L-alanine amidase activity"/>
    <property type="evidence" value="ECO:0007669"/>
    <property type="project" value="InterPro"/>
</dbReference>
<dbReference type="CDD" id="cd02696">
    <property type="entry name" value="MurNAc-LAA"/>
    <property type="match status" value="1"/>
</dbReference>
<comment type="caution">
    <text evidence="3">The sequence shown here is derived from an EMBL/GenBank/DDBJ whole genome shotgun (WGS) entry which is preliminary data.</text>
</comment>
<accession>A0A8J6I061</accession>
<evidence type="ECO:0000313" key="3">
    <source>
        <dbReference type="EMBL" id="MBA2132838.1"/>
    </source>
</evidence>
<dbReference type="AlphaFoldDB" id="A0A8J6I061"/>
<dbReference type="InterPro" id="IPR050695">
    <property type="entry name" value="N-acetylmuramoyl_amidase_3"/>
</dbReference>
<dbReference type="Gene3D" id="3.40.630.40">
    <property type="entry name" value="Zn-dependent exopeptidases"/>
    <property type="match status" value="1"/>
</dbReference>
<reference evidence="3" key="1">
    <citation type="submission" date="2020-06" db="EMBL/GenBank/DDBJ databases">
        <title>Novel chitinolytic bacterium.</title>
        <authorList>
            <person name="Ungkulpasvich U."/>
            <person name="Kosugi A."/>
            <person name="Uke A."/>
        </authorList>
    </citation>
    <scope>NUCLEOTIDE SEQUENCE</scope>
    <source>
        <strain evidence="3">UUS1-1</strain>
    </source>
</reference>
<keyword evidence="1" id="KW-0378">Hydrolase</keyword>
<gene>
    <name evidence="3" type="ORF">G5B42_04670</name>
</gene>
<dbReference type="RefSeq" id="WP_181339289.1">
    <property type="nucleotide sequence ID" value="NZ_JAAKDE010000008.1"/>
</dbReference>
<dbReference type="SMART" id="SM00646">
    <property type="entry name" value="Ami_3"/>
    <property type="match status" value="1"/>
</dbReference>
<sequence length="212" mass="23142">MFKAKPFTILILVILFLVATGTVAVANKPLAGVKVVVDAGHGGWDPGAVGVNGLTEKQVNLQVAKALRNCLIEYGGADVIMTRTDDSYVSLAARVQKANASWADRFISIHHNGSVNPAHNGTSVYSAKTGSAASHDLRNKVQKRLLQMTGLRDLGANTANFYVLRNTRMPAILTEASFITNPKEEEKLRDPGYLWREAYYIYQGLVDHMGKQ</sequence>
<proteinExistence type="predicted"/>
<protein>
    <submittedName>
        <fullName evidence="3">N-acetylmuramoyl-L-alanine amidase</fullName>
    </submittedName>
</protein>
<keyword evidence="4" id="KW-1185">Reference proteome</keyword>
<evidence type="ECO:0000259" key="2">
    <source>
        <dbReference type="SMART" id="SM00646"/>
    </source>
</evidence>
<feature type="domain" description="MurNAc-LAA" evidence="2">
    <location>
        <begin position="95"/>
        <end position="206"/>
    </location>
</feature>
<name>A0A8J6I061_9FIRM</name>
<organism evidence="3 4">
    <name type="scientific">Capillibacterium thermochitinicola</name>
    <dbReference type="NCBI Taxonomy" id="2699427"/>
    <lineage>
        <taxon>Bacteria</taxon>
        <taxon>Bacillati</taxon>
        <taxon>Bacillota</taxon>
        <taxon>Capillibacterium</taxon>
    </lineage>
</organism>
<evidence type="ECO:0000256" key="1">
    <source>
        <dbReference type="ARBA" id="ARBA00022801"/>
    </source>
</evidence>
<dbReference type="PANTHER" id="PTHR30404">
    <property type="entry name" value="N-ACETYLMURAMOYL-L-ALANINE AMIDASE"/>
    <property type="match status" value="1"/>
</dbReference>
<dbReference type="EMBL" id="JAAKDE010000008">
    <property type="protein sequence ID" value="MBA2132838.1"/>
    <property type="molecule type" value="Genomic_DNA"/>
</dbReference>
<dbReference type="Proteomes" id="UP000657177">
    <property type="component" value="Unassembled WGS sequence"/>
</dbReference>
<dbReference type="Pfam" id="PF01520">
    <property type="entry name" value="Amidase_3"/>
    <property type="match status" value="1"/>
</dbReference>
<dbReference type="SUPFAM" id="SSF53187">
    <property type="entry name" value="Zn-dependent exopeptidases"/>
    <property type="match status" value="1"/>
</dbReference>
<dbReference type="InterPro" id="IPR002508">
    <property type="entry name" value="MurNAc-LAA_cat"/>
</dbReference>
<dbReference type="GO" id="GO:0030288">
    <property type="term" value="C:outer membrane-bounded periplasmic space"/>
    <property type="evidence" value="ECO:0007669"/>
    <property type="project" value="TreeGrafter"/>
</dbReference>